<evidence type="ECO:0000313" key="2">
    <source>
        <dbReference type="EMBL" id="RTQ87044.1"/>
    </source>
</evidence>
<feature type="chain" id="PRO_5018709813" evidence="1">
    <location>
        <begin position="25"/>
        <end position="365"/>
    </location>
</feature>
<evidence type="ECO:0000313" key="3">
    <source>
        <dbReference type="Proteomes" id="UP000271705"/>
    </source>
</evidence>
<organism evidence="2 3">
    <name type="scientific">Stenotrophomonas maltophilia</name>
    <name type="common">Pseudomonas maltophilia</name>
    <name type="synonym">Xanthomonas maltophilia</name>
    <dbReference type="NCBI Taxonomy" id="40324"/>
    <lineage>
        <taxon>Bacteria</taxon>
        <taxon>Pseudomonadati</taxon>
        <taxon>Pseudomonadota</taxon>
        <taxon>Gammaproteobacteria</taxon>
        <taxon>Lysobacterales</taxon>
        <taxon>Lysobacteraceae</taxon>
        <taxon>Stenotrophomonas</taxon>
        <taxon>Stenotrophomonas maltophilia group</taxon>
    </lineage>
</organism>
<gene>
    <name evidence="2" type="ORF">EKL94_16485</name>
</gene>
<dbReference type="RefSeq" id="WP_126929912.1">
    <property type="nucleotide sequence ID" value="NZ_RXLZ01000053.1"/>
</dbReference>
<dbReference type="Pfam" id="PF05990">
    <property type="entry name" value="DUF900"/>
    <property type="match status" value="1"/>
</dbReference>
<protein>
    <submittedName>
        <fullName evidence="2">Alpha/beta hydrolase</fullName>
    </submittedName>
</protein>
<dbReference type="PROSITE" id="PS51257">
    <property type="entry name" value="PROKAR_LIPOPROTEIN"/>
    <property type="match status" value="1"/>
</dbReference>
<dbReference type="GO" id="GO:0016787">
    <property type="term" value="F:hydrolase activity"/>
    <property type="evidence" value="ECO:0007669"/>
    <property type="project" value="UniProtKB-KW"/>
</dbReference>
<keyword evidence="1" id="KW-0732">Signal</keyword>
<dbReference type="SUPFAM" id="SSF53474">
    <property type="entry name" value="alpha/beta-Hydrolases"/>
    <property type="match status" value="2"/>
</dbReference>
<sequence>MRRIAGLCLIVCGLSSCSSVPDVAYWPEHEARPLALPARSERMVIEINDAGGFHWPGQFNRLQRWLAAEPVDLPVVVFINGWHHNASPNDSNFTDFEEFLGKVEAKAGTPVRGLYVGWRGDSYDTPLAWEPSDFLTVWDRKKASVTVGENGLAQVVALLREQHPERAVYMIGHSFGGSALFHAIKDGLVQEQLGGFEYFMLNPAVAEREFDEVEQALVSAWAASPAFAGTVSITAADALRQHRKVTVLQAQGDKAVGVGYRIAFRGTPIGFDRQRQTHRAWVCATAEACPPPPLDACTATLADGRFVLRARTIPGQGCAPMQQRPVWVIAGADSVSADHNDILNSIQADALADLVAQRWRLRAGR</sequence>
<accession>A0A3S0JNB6</accession>
<evidence type="ECO:0000256" key="1">
    <source>
        <dbReference type="SAM" id="SignalP"/>
    </source>
</evidence>
<name>A0A3S0JNB6_STEMA</name>
<dbReference type="Proteomes" id="UP000271705">
    <property type="component" value="Unassembled WGS sequence"/>
</dbReference>
<dbReference type="InterPro" id="IPR010297">
    <property type="entry name" value="DUF900_hydrolase"/>
</dbReference>
<keyword evidence="2" id="KW-0378">Hydrolase</keyword>
<dbReference type="Gene3D" id="3.40.50.1820">
    <property type="entry name" value="alpha/beta hydrolase"/>
    <property type="match status" value="1"/>
</dbReference>
<comment type="caution">
    <text evidence="2">The sequence shown here is derived from an EMBL/GenBank/DDBJ whole genome shotgun (WGS) entry which is preliminary data.</text>
</comment>
<dbReference type="AlphaFoldDB" id="A0A3S0JNB6"/>
<dbReference type="EMBL" id="RXLZ01000053">
    <property type="protein sequence ID" value="RTQ87044.1"/>
    <property type="molecule type" value="Genomic_DNA"/>
</dbReference>
<feature type="signal peptide" evidence="1">
    <location>
        <begin position="1"/>
        <end position="24"/>
    </location>
</feature>
<proteinExistence type="predicted"/>
<dbReference type="InterPro" id="IPR029058">
    <property type="entry name" value="AB_hydrolase_fold"/>
</dbReference>
<reference evidence="2 3" key="1">
    <citation type="submission" date="2018-12" db="EMBL/GenBank/DDBJ databases">
        <authorList>
            <person name="Kartti S."/>
            <person name="Manni A."/>
            <person name="Chemao El Fihri M.W."/>
            <person name="Laamarti M."/>
            <person name="Temsamani L."/>
            <person name="El Jamali J.E."/>
            <person name="Ouadghiri M."/>
            <person name="Ibrahimi A."/>
            <person name="Filati-Maltouf A."/>
        </authorList>
    </citation>
    <scope>NUCLEOTIDE SEQUENCE [LARGE SCALE GENOMIC DNA]</scope>
    <source>
        <strain evidence="2 3">MDMC339</strain>
    </source>
</reference>